<evidence type="ECO:0000313" key="2">
    <source>
        <dbReference type="EMBL" id="OWF54457.1"/>
    </source>
</evidence>
<dbReference type="OrthoDB" id="5984457at2759"/>
<feature type="region of interest" description="Disordered" evidence="1">
    <location>
        <begin position="268"/>
        <end position="287"/>
    </location>
</feature>
<comment type="caution">
    <text evidence="2">The sequence shown here is derived from an EMBL/GenBank/DDBJ whole genome shotgun (WGS) entry which is preliminary data.</text>
</comment>
<feature type="region of interest" description="Disordered" evidence="1">
    <location>
        <begin position="364"/>
        <end position="635"/>
    </location>
</feature>
<name>A0A210R0D6_MIZYE</name>
<gene>
    <name evidence="2" type="ORF">KP79_PYT21620</name>
</gene>
<protein>
    <submittedName>
        <fullName evidence="2">Uncharacterized protein</fullName>
    </submittedName>
</protein>
<feature type="compositionally biased region" description="Polar residues" evidence="1">
    <location>
        <begin position="425"/>
        <end position="462"/>
    </location>
</feature>
<evidence type="ECO:0000313" key="3">
    <source>
        <dbReference type="Proteomes" id="UP000242188"/>
    </source>
</evidence>
<keyword evidence="3" id="KW-1185">Reference proteome</keyword>
<dbReference type="EMBL" id="NEDP02001044">
    <property type="protein sequence ID" value="OWF54457.1"/>
    <property type="molecule type" value="Genomic_DNA"/>
</dbReference>
<feature type="region of interest" description="Disordered" evidence="1">
    <location>
        <begin position="125"/>
        <end position="255"/>
    </location>
</feature>
<reference evidence="2 3" key="1">
    <citation type="journal article" date="2017" name="Nat. Ecol. Evol.">
        <title>Scallop genome provides insights into evolution of bilaterian karyotype and development.</title>
        <authorList>
            <person name="Wang S."/>
            <person name="Zhang J."/>
            <person name="Jiao W."/>
            <person name="Li J."/>
            <person name="Xun X."/>
            <person name="Sun Y."/>
            <person name="Guo X."/>
            <person name="Huan P."/>
            <person name="Dong B."/>
            <person name="Zhang L."/>
            <person name="Hu X."/>
            <person name="Sun X."/>
            <person name="Wang J."/>
            <person name="Zhao C."/>
            <person name="Wang Y."/>
            <person name="Wang D."/>
            <person name="Huang X."/>
            <person name="Wang R."/>
            <person name="Lv J."/>
            <person name="Li Y."/>
            <person name="Zhang Z."/>
            <person name="Liu B."/>
            <person name="Lu W."/>
            <person name="Hui Y."/>
            <person name="Liang J."/>
            <person name="Zhou Z."/>
            <person name="Hou R."/>
            <person name="Li X."/>
            <person name="Liu Y."/>
            <person name="Li H."/>
            <person name="Ning X."/>
            <person name="Lin Y."/>
            <person name="Zhao L."/>
            <person name="Xing Q."/>
            <person name="Dou J."/>
            <person name="Li Y."/>
            <person name="Mao J."/>
            <person name="Guo H."/>
            <person name="Dou H."/>
            <person name="Li T."/>
            <person name="Mu C."/>
            <person name="Jiang W."/>
            <person name="Fu Q."/>
            <person name="Fu X."/>
            <person name="Miao Y."/>
            <person name="Liu J."/>
            <person name="Yu Q."/>
            <person name="Li R."/>
            <person name="Liao H."/>
            <person name="Li X."/>
            <person name="Kong Y."/>
            <person name="Jiang Z."/>
            <person name="Chourrout D."/>
            <person name="Li R."/>
            <person name="Bao Z."/>
        </authorList>
    </citation>
    <scope>NUCLEOTIDE SEQUENCE [LARGE SCALE GENOMIC DNA]</scope>
    <source>
        <strain evidence="2 3">PY_sf001</strain>
    </source>
</reference>
<dbReference type="AlphaFoldDB" id="A0A210R0D6"/>
<feature type="region of interest" description="Disordered" evidence="1">
    <location>
        <begin position="295"/>
        <end position="324"/>
    </location>
</feature>
<organism evidence="2 3">
    <name type="scientific">Mizuhopecten yessoensis</name>
    <name type="common">Japanese scallop</name>
    <name type="synonym">Patinopecten yessoensis</name>
    <dbReference type="NCBI Taxonomy" id="6573"/>
    <lineage>
        <taxon>Eukaryota</taxon>
        <taxon>Metazoa</taxon>
        <taxon>Spiralia</taxon>
        <taxon>Lophotrochozoa</taxon>
        <taxon>Mollusca</taxon>
        <taxon>Bivalvia</taxon>
        <taxon>Autobranchia</taxon>
        <taxon>Pteriomorphia</taxon>
        <taxon>Pectinida</taxon>
        <taxon>Pectinoidea</taxon>
        <taxon>Pectinidae</taxon>
        <taxon>Mizuhopecten</taxon>
    </lineage>
</organism>
<dbReference type="Proteomes" id="UP000242188">
    <property type="component" value="Unassembled WGS sequence"/>
</dbReference>
<feature type="compositionally biased region" description="Polar residues" evidence="1">
    <location>
        <begin position="552"/>
        <end position="581"/>
    </location>
</feature>
<feature type="compositionally biased region" description="Basic and acidic residues" evidence="1">
    <location>
        <begin position="198"/>
        <end position="236"/>
    </location>
</feature>
<proteinExistence type="predicted"/>
<feature type="compositionally biased region" description="Polar residues" evidence="1">
    <location>
        <begin position="403"/>
        <end position="417"/>
    </location>
</feature>
<sequence>METMLFSEISINSDGCCLVCHDDTVYKVKVIFGQEVRKCDSMEFHLELEQVFRAVLHLAQSDKPIPPIFTNHLMVKPLKKDWAICHKIGFQQNGKDLQTSRYYFQFHVSERPVWKTTQDKVLSGKKPIFTKNHETTGKQTRKKPTRNNERDDSEFPDRESEDREFETNSRQPKNRELEKQQTSSRQLHNGVGYSGHGNLDKGHTHCRKTDNRELQRRELQKRNCYAREQENKETVSKGKNRTASSDSEDDQLESRRCLRRSARISDISSKEIDSTGRRSMRKRVERSAVIELSQSGVTDLDITGGTESGPTNQEDNWRQKRKSSNLNVDDITGFSYKVNKFRSKIYGRDDQLGKNNRHVLYRAGGCGHGTERPPLIMELPEVSPSDGTAEIPNKSKRKRPSDTDQTLTKDQTNSSTERCGGLTASIPNNKPTYDNVQTTVNPRRNQDGSSDSRQSGTDSQSLRDGRRKQNTSQSNGHKRLLGSSIKVQRSSDSPKGHRAHTRSSEPPKGRKSASPAKDVKIFTRSLTSSKGHRSQARSVTPSKGHRGRLRSATPSKSLRGQLRSATPSSHRNGMRSATTSIARRGRMRSATPSEGHRIRLRSAISSKAQSDHLRPATLSKSLRGRKRLATPSEESERLLNMTHPEEHGIQVNDVDRYLVEQEELQEMSKLQKMASTHEKQNGYQTRGRKRSGLWNFVDSMIITPAKKMFKRI</sequence>
<feature type="compositionally biased region" description="Basic and acidic residues" evidence="1">
    <location>
        <begin position="146"/>
        <end position="179"/>
    </location>
</feature>
<evidence type="ECO:0000256" key="1">
    <source>
        <dbReference type="SAM" id="MobiDB-lite"/>
    </source>
</evidence>
<accession>A0A210R0D6</accession>